<feature type="transmembrane region" description="Helical" evidence="1">
    <location>
        <begin position="6"/>
        <end position="22"/>
    </location>
</feature>
<feature type="transmembrane region" description="Helical" evidence="1">
    <location>
        <begin position="112"/>
        <end position="135"/>
    </location>
</feature>
<proteinExistence type="predicted"/>
<feature type="transmembrane region" description="Helical" evidence="1">
    <location>
        <begin position="43"/>
        <end position="64"/>
    </location>
</feature>
<protein>
    <recommendedName>
        <fullName evidence="2">CWH43-like N-terminal domain-containing protein</fullName>
    </recommendedName>
</protein>
<feature type="transmembrane region" description="Helical" evidence="1">
    <location>
        <begin position="70"/>
        <end position="92"/>
    </location>
</feature>
<gene>
    <name evidence="3" type="ORF">BN980_GECA16s02782g</name>
</gene>
<organism evidence="3 4">
    <name type="scientific">Geotrichum candidum</name>
    <name type="common">Oospora lactis</name>
    <name type="synonym">Dipodascus geotrichum</name>
    <dbReference type="NCBI Taxonomy" id="1173061"/>
    <lineage>
        <taxon>Eukaryota</taxon>
        <taxon>Fungi</taxon>
        <taxon>Dikarya</taxon>
        <taxon>Ascomycota</taxon>
        <taxon>Saccharomycotina</taxon>
        <taxon>Dipodascomycetes</taxon>
        <taxon>Dipodascales</taxon>
        <taxon>Dipodascaceae</taxon>
        <taxon>Geotrichum</taxon>
    </lineage>
</organism>
<keyword evidence="4" id="KW-1185">Reference proteome</keyword>
<name>A0A0J9XHH3_GEOCN</name>
<dbReference type="InterPro" id="IPR019402">
    <property type="entry name" value="CWH43_N"/>
</dbReference>
<evidence type="ECO:0000256" key="1">
    <source>
        <dbReference type="SAM" id="Phobius"/>
    </source>
</evidence>
<dbReference type="EMBL" id="CCBN010000016">
    <property type="protein sequence ID" value="CDO56769.1"/>
    <property type="molecule type" value="Genomic_DNA"/>
</dbReference>
<keyword evidence="1" id="KW-0472">Membrane</keyword>
<reference evidence="3" key="1">
    <citation type="submission" date="2014-03" db="EMBL/GenBank/DDBJ databases">
        <authorList>
            <person name="Casaregola S."/>
        </authorList>
    </citation>
    <scope>NUCLEOTIDE SEQUENCE [LARGE SCALE GENOMIC DNA]</scope>
    <source>
        <strain evidence="3">CLIB 918</strain>
    </source>
</reference>
<evidence type="ECO:0000313" key="4">
    <source>
        <dbReference type="Proteomes" id="UP000242525"/>
    </source>
</evidence>
<dbReference type="OrthoDB" id="10032492at2759"/>
<keyword evidence="1" id="KW-1133">Transmembrane helix</keyword>
<accession>A0A0J9XHH3</accession>
<evidence type="ECO:0000313" key="3">
    <source>
        <dbReference type="EMBL" id="CDO56769.1"/>
    </source>
</evidence>
<comment type="caution">
    <text evidence="3">The sequence shown here is derived from an EMBL/GenBank/DDBJ whole genome shotgun (WGS) entry which is preliminary data.</text>
</comment>
<dbReference type="Proteomes" id="UP000242525">
    <property type="component" value="Unassembled WGS sequence"/>
</dbReference>
<dbReference type="STRING" id="1173061.A0A0J9XHH3"/>
<keyword evidence="1" id="KW-0812">Transmembrane</keyword>
<evidence type="ECO:0000259" key="2">
    <source>
        <dbReference type="Pfam" id="PF10277"/>
    </source>
</evidence>
<feature type="domain" description="CWH43-like N-terminal" evidence="2">
    <location>
        <begin position="4"/>
        <end position="148"/>
    </location>
</feature>
<dbReference type="Pfam" id="PF10277">
    <property type="entry name" value="Frag1"/>
    <property type="match status" value="1"/>
</dbReference>
<dbReference type="AlphaFoldDB" id="A0A0J9XHH3"/>
<sequence length="153" mass="17731">MKPVFVLTALMMGAIVTFFVWFERFRLHRGRLERGCEWVEQMNSYGAVGFSMVAYVSLLLVAVLDCKQYYHIHITLLVVFLSAAGIATYWTIAEYMLLDASYRRFHRLRISYACKFIWVTAELVLVIPFSVLSLVEMGIPGAIFEWVSRTRTK</sequence>